<gene>
    <name evidence="1" type="ORF">IPO85_13235</name>
</gene>
<organism evidence="1 2">
    <name type="scientific">Candidatus Defluviibacterium haderslevense</name>
    <dbReference type="NCBI Taxonomy" id="2981993"/>
    <lineage>
        <taxon>Bacteria</taxon>
        <taxon>Pseudomonadati</taxon>
        <taxon>Bacteroidota</taxon>
        <taxon>Saprospiria</taxon>
        <taxon>Saprospirales</taxon>
        <taxon>Saprospiraceae</taxon>
        <taxon>Candidatus Defluviibacterium</taxon>
    </lineage>
</organism>
<dbReference type="AlphaFoldDB" id="A0A9D7SBM8"/>
<evidence type="ECO:0000313" key="1">
    <source>
        <dbReference type="EMBL" id="MBK9718446.1"/>
    </source>
</evidence>
<comment type="caution">
    <text evidence="1">The sequence shown here is derived from an EMBL/GenBank/DDBJ whole genome shotgun (WGS) entry which is preliminary data.</text>
</comment>
<dbReference type="Proteomes" id="UP000808349">
    <property type="component" value="Unassembled WGS sequence"/>
</dbReference>
<sequence length="82" mass="9472">MKSLSAVLLINFVCIMNDLQGQVQRIENCLQLGYAKTKYEIIKDGRYTRNIIDNRITYSISNHFNLNAGYGIKYNVNKLINL</sequence>
<proteinExistence type="predicted"/>
<name>A0A9D7SBM8_9BACT</name>
<protein>
    <submittedName>
        <fullName evidence="1">Uncharacterized protein</fullName>
    </submittedName>
</protein>
<accession>A0A9D7SBM8</accession>
<dbReference type="EMBL" id="JADKFW010000010">
    <property type="protein sequence ID" value="MBK9718446.1"/>
    <property type="molecule type" value="Genomic_DNA"/>
</dbReference>
<reference evidence="1 2" key="1">
    <citation type="submission" date="2020-10" db="EMBL/GenBank/DDBJ databases">
        <title>Connecting structure to function with the recovery of over 1000 high-quality activated sludge metagenome-assembled genomes encoding full-length rRNA genes using long-read sequencing.</title>
        <authorList>
            <person name="Singleton C.M."/>
            <person name="Petriglieri F."/>
            <person name="Kristensen J.M."/>
            <person name="Kirkegaard R.H."/>
            <person name="Michaelsen T.Y."/>
            <person name="Andersen M.H."/>
            <person name="Karst S.M."/>
            <person name="Dueholm M.S."/>
            <person name="Nielsen P.H."/>
            <person name="Albertsen M."/>
        </authorList>
    </citation>
    <scope>NUCLEOTIDE SEQUENCE [LARGE SCALE GENOMIC DNA]</scope>
    <source>
        <strain evidence="1">Ribe_18-Q3-R11-54_BAT3C.373</strain>
    </source>
</reference>
<evidence type="ECO:0000313" key="2">
    <source>
        <dbReference type="Proteomes" id="UP000808349"/>
    </source>
</evidence>